<evidence type="ECO:0000313" key="2">
    <source>
        <dbReference type="Proteomes" id="UP001057452"/>
    </source>
</evidence>
<dbReference type="EMBL" id="CM043793">
    <property type="protein sequence ID" value="KAI4820797.1"/>
    <property type="molecule type" value="Genomic_DNA"/>
</dbReference>
<gene>
    <name evidence="1" type="ORF">KUCAC02_028764</name>
</gene>
<dbReference type="Proteomes" id="UP001057452">
    <property type="component" value="Chromosome 9"/>
</dbReference>
<accession>A0ACB9X2Z9</accession>
<protein>
    <submittedName>
        <fullName evidence="1">Uncharacterized protein</fullName>
    </submittedName>
</protein>
<evidence type="ECO:0000313" key="1">
    <source>
        <dbReference type="EMBL" id="KAI4820797.1"/>
    </source>
</evidence>
<sequence length="85" mass="9501">MTRQESLQSFSKNGKPSSSSSSFLFVHPRHRTHALHGLPPFPLSKEFLPVRQGWGWAFLGLQFRPVGVKEPASPGKPDLHQPAEQ</sequence>
<comment type="caution">
    <text evidence="1">The sequence shown here is derived from an EMBL/GenBank/DDBJ whole genome shotgun (WGS) entry which is preliminary data.</text>
</comment>
<reference evidence="1" key="1">
    <citation type="submission" date="2022-05" db="EMBL/GenBank/DDBJ databases">
        <title>Chromosome-level genome of Chaenocephalus aceratus.</title>
        <authorList>
            <person name="Park H."/>
        </authorList>
    </citation>
    <scope>NUCLEOTIDE SEQUENCE</scope>
    <source>
        <strain evidence="1">KU_202001</strain>
    </source>
</reference>
<organism evidence="1 2">
    <name type="scientific">Chaenocephalus aceratus</name>
    <name type="common">Blackfin icefish</name>
    <name type="synonym">Chaenichthys aceratus</name>
    <dbReference type="NCBI Taxonomy" id="36190"/>
    <lineage>
        <taxon>Eukaryota</taxon>
        <taxon>Metazoa</taxon>
        <taxon>Chordata</taxon>
        <taxon>Craniata</taxon>
        <taxon>Vertebrata</taxon>
        <taxon>Euteleostomi</taxon>
        <taxon>Actinopterygii</taxon>
        <taxon>Neopterygii</taxon>
        <taxon>Teleostei</taxon>
        <taxon>Neoteleostei</taxon>
        <taxon>Acanthomorphata</taxon>
        <taxon>Eupercaria</taxon>
        <taxon>Perciformes</taxon>
        <taxon>Notothenioidei</taxon>
        <taxon>Channichthyidae</taxon>
        <taxon>Chaenocephalus</taxon>
    </lineage>
</organism>
<keyword evidence="2" id="KW-1185">Reference proteome</keyword>
<name>A0ACB9X2Z9_CHAAC</name>
<proteinExistence type="predicted"/>